<evidence type="ECO:0000256" key="1">
    <source>
        <dbReference type="SAM" id="Phobius"/>
    </source>
</evidence>
<accession>A0A3E0AX59</accession>
<name>A0A3E0AX59_9STAP</name>
<dbReference type="AlphaFoldDB" id="A0A3E0AX59"/>
<dbReference type="Proteomes" id="UP000257076">
    <property type="component" value="Unassembled WGS sequence"/>
</dbReference>
<dbReference type="EMBL" id="QUMW01000011">
    <property type="protein sequence ID" value="REG24299.1"/>
    <property type="molecule type" value="Genomic_DNA"/>
</dbReference>
<reference evidence="2 3" key="1">
    <citation type="submission" date="2018-08" db="EMBL/GenBank/DDBJ databases">
        <title>Genomic Encyclopedia of Type Strains, Phase IV (KMG-IV): sequencing the most valuable type-strain genomes for metagenomic binning, comparative biology and taxonomic classification.</title>
        <authorList>
            <person name="Goeker M."/>
        </authorList>
    </citation>
    <scope>NUCLEOTIDE SEQUENCE [LARGE SCALE GENOMIC DNA]</scope>
    <source>
        <strain evidence="2 3">DSM 17274</strain>
    </source>
</reference>
<gene>
    <name evidence="2" type="ORF">DFR63_1392</name>
</gene>
<proteinExistence type="predicted"/>
<protein>
    <submittedName>
        <fullName evidence="2">Uncharacterized protein</fullName>
    </submittedName>
</protein>
<keyword evidence="1" id="KW-1133">Transmembrane helix</keyword>
<keyword evidence="1" id="KW-0472">Membrane</keyword>
<keyword evidence="3" id="KW-1185">Reference proteome</keyword>
<keyword evidence="1" id="KW-0812">Transmembrane</keyword>
<comment type="caution">
    <text evidence="2">The sequence shown here is derived from an EMBL/GenBank/DDBJ whole genome shotgun (WGS) entry which is preliminary data.</text>
</comment>
<organism evidence="2 3">
    <name type="scientific">Jeotgalicoccus halotolerans</name>
    <dbReference type="NCBI Taxonomy" id="157227"/>
    <lineage>
        <taxon>Bacteria</taxon>
        <taxon>Bacillati</taxon>
        <taxon>Bacillota</taxon>
        <taxon>Bacilli</taxon>
        <taxon>Bacillales</taxon>
        <taxon>Staphylococcaceae</taxon>
        <taxon>Jeotgalicoccus</taxon>
    </lineage>
</organism>
<feature type="transmembrane region" description="Helical" evidence="1">
    <location>
        <begin position="6"/>
        <end position="24"/>
    </location>
</feature>
<evidence type="ECO:0000313" key="3">
    <source>
        <dbReference type="Proteomes" id="UP000257076"/>
    </source>
</evidence>
<sequence>MHMTFLYIILAVNAATWLIMYFLIFRTPLLDVDEGDK</sequence>
<evidence type="ECO:0000313" key="2">
    <source>
        <dbReference type="EMBL" id="REG24299.1"/>
    </source>
</evidence>